<dbReference type="AlphaFoldDB" id="A0AAN9ACU8"/>
<comment type="caution">
    <text evidence="2">The sequence shown here is derived from an EMBL/GenBank/DDBJ whole genome shotgun (WGS) entry which is preliminary data.</text>
</comment>
<feature type="compositionally biased region" description="Polar residues" evidence="1">
    <location>
        <begin position="156"/>
        <end position="171"/>
    </location>
</feature>
<feature type="compositionally biased region" description="Basic and acidic residues" evidence="1">
    <location>
        <begin position="172"/>
        <end position="184"/>
    </location>
</feature>
<dbReference type="Proteomes" id="UP001381693">
    <property type="component" value="Unassembled WGS sequence"/>
</dbReference>
<feature type="compositionally biased region" description="Basic and acidic residues" evidence="1">
    <location>
        <begin position="124"/>
        <end position="139"/>
    </location>
</feature>
<feature type="compositionally biased region" description="Polar residues" evidence="1">
    <location>
        <begin position="47"/>
        <end position="70"/>
    </location>
</feature>
<evidence type="ECO:0000256" key="1">
    <source>
        <dbReference type="SAM" id="MobiDB-lite"/>
    </source>
</evidence>
<feature type="compositionally biased region" description="Acidic residues" evidence="1">
    <location>
        <begin position="1"/>
        <end position="10"/>
    </location>
</feature>
<reference evidence="2 3" key="1">
    <citation type="submission" date="2023-11" db="EMBL/GenBank/DDBJ databases">
        <title>Halocaridina rubra genome assembly.</title>
        <authorList>
            <person name="Smith C."/>
        </authorList>
    </citation>
    <scope>NUCLEOTIDE SEQUENCE [LARGE SCALE GENOMIC DNA]</scope>
    <source>
        <strain evidence="2">EP-1</strain>
        <tissue evidence="2">Whole</tissue>
    </source>
</reference>
<proteinExistence type="predicted"/>
<keyword evidence="3" id="KW-1185">Reference proteome</keyword>
<feature type="compositionally biased region" description="Low complexity" evidence="1">
    <location>
        <begin position="223"/>
        <end position="236"/>
    </location>
</feature>
<organism evidence="2 3">
    <name type="scientific">Halocaridina rubra</name>
    <name type="common">Hawaiian red shrimp</name>
    <dbReference type="NCBI Taxonomy" id="373956"/>
    <lineage>
        <taxon>Eukaryota</taxon>
        <taxon>Metazoa</taxon>
        <taxon>Ecdysozoa</taxon>
        <taxon>Arthropoda</taxon>
        <taxon>Crustacea</taxon>
        <taxon>Multicrustacea</taxon>
        <taxon>Malacostraca</taxon>
        <taxon>Eumalacostraca</taxon>
        <taxon>Eucarida</taxon>
        <taxon>Decapoda</taxon>
        <taxon>Pleocyemata</taxon>
        <taxon>Caridea</taxon>
        <taxon>Atyoidea</taxon>
        <taxon>Atyidae</taxon>
        <taxon>Halocaridina</taxon>
    </lineage>
</organism>
<gene>
    <name evidence="2" type="ORF">SK128_020484</name>
</gene>
<accession>A0AAN9ACU8</accession>
<evidence type="ECO:0000313" key="2">
    <source>
        <dbReference type="EMBL" id="KAK7079657.1"/>
    </source>
</evidence>
<feature type="non-terminal residue" evidence="2">
    <location>
        <position position="1"/>
    </location>
</feature>
<feature type="compositionally biased region" description="Polar residues" evidence="1">
    <location>
        <begin position="237"/>
        <end position="253"/>
    </location>
</feature>
<feature type="region of interest" description="Disordered" evidence="1">
    <location>
        <begin position="1"/>
        <end position="274"/>
    </location>
</feature>
<dbReference type="EMBL" id="JAXCGZ010006594">
    <property type="protein sequence ID" value="KAK7079657.1"/>
    <property type="molecule type" value="Genomic_DNA"/>
</dbReference>
<feature type="compositionally biased region" description="Polar residues" evidence="1">
    <location>
        <begin position="96"/>
        <end position="112"/>
    </location>
</feature>
<evidence type="ECO:0000313" key="3">
    <source>
        <dbReference type="Proteomes" id="UP001381693"/>
    </source>
</evidence>
<feature type="compositionally biased region" description="Polar residues" evidence="1">
    <location>
        <begin position="25"/>
        <end position="35"/>
    </location>
</feature>
<sequence length="274" mass="29250">GNDTSTDEDTQSSSKKPAPVGTFTRGATFTRSLSRPSPGCPRPHTPTRATGLSTSRPCTPASSESLQSQKRAAPIQRTSGHTTTGSSASEDEIPNRKSSSVARGQILSSLNEGSGDGSKLTRTKSTELRSRTPTRRPEVRNTISSNMRLNRHREGQSSTPCLSDGTHTPRTPRQEKGEPRRQVDVKNGNVPNRSRSAALGRRAARSPLRDTGRSTALNAGRVNSPTPSNLLSSSATDLRSNSSNMTNRQTFGSTPPCVGSRSNTFSKDKKPVAP</sequence>
<name>A0AAN9ACU8_HALRR</name>
<protein>
    <submittedName>
        <fullName evidence="2">Uncharacterized protein</fullName>
    </submittedName>
</protein>
<feature type="compositionally biased region" description="Low complexity" evidence="1">
    <location>
        <begin position="78"/>
        <end position="88"/>
    </location>
</feature>